<name>A0A3A6UDT8_9GAMM</name>
<dbReference type="InterPro" id="IPR010239">
    <property type="entry name" value="CHP02001"/>
</dbReference>
<sequence>MKKTILVLGTLAALTLPSLAVAGASSTVIAVSDYSYNGYSQTEEKPALQASLDYGWDNGWYVGTFASNVDFAGGGSDLEWDAYVGKYFQLNDNLGLDTGISYYSYHGGDTSSDLNYAEVYTQLDIASSVGQSELRVAYAWDYFGFDTSHVVALAAHTVEVSEGHSLRLSFSRSMSQDETKWAWEGAKAYNNVRLAYLTSVNNFDFDISVEDTNMNVDEGDARVVLSVARTFAF</sequence>
<evidence type="ECO:0000313" key="2">
    <source>
        <dbReference type="EMBL" id="RJY16931.1"/>
    </source>
</evidence>
<accession>A0A3A6UDT8</accession>
<feature type="signal peptide" evidence="1">
    <location>
        <begin position="1"/>
        <end position="22"/>
    </location>
</feature>
<gene>
    <name evidence="2" type="ORF">D5R81_08510</name>
</gene>
<dbReference type="NCBIfam" id="TIGR02001">
    <property type="entry name" value="gcw_chp"/>
    <property type="match status" value="1"/>
</dbReference>
<dbReference type="EMBL" id="QYYH01000043">
    <property type="protein sequence ID" value="RJY16931.1"/>
    <property type="molecule type" value="Genomic_DNA"/>
</dbReference>
<protein>
    <recommendedName>
        <fullName evidence="4">Porin</fullName>
    </recommendedName>
</protein>
<dbReference type="OrthoDB" id="9793561at2"/>
<dbReference type="Proteomes" id="UP000273022">
    <property type="component" value="Unassembled WGS sequence"/>
</dbReference>
<dbReference type="Pfam" id="PF09694">
    <property type="entry name" value="Gcw_chp"/>
    <property type="match status" value="1"/>
</dbReference>
<evidence type="ECO:0008006" key="4">
    <source>
        <dbReference type="Google" id="ProtNLM"/>
    </source>
</evidence>
<dbReference type="AlphaFoldDB" id="A0A3A6UDT8"/>
<organism evidence="2 3">
    <name type="scientific">Parashewanella spongiae</name>
    <dbReference type="NCBI Taxonomy" id="342950"/>
    <lineage>
        <taxon>Bacteria</taxon>
        <taxon>Pseudomonadati</taxon>
        <taxon>Pseudomonadota</taxon>
        <taxon>Gammaproteobacteria</taxon>
        <taxon>Alteromonadales</taxon>
        <taxon>Shewanellaceae</taxon>
        <taxon>Parashewanella</taxon>
    </lineage>
</organism>
<evidence type="ECO:0000256" key="1">
    <source>
        <dbReference type="SAM" id="SignalP"/>
    </source>
</evidence>
<evidence type="ECO:0000313" key="3">
    <source>
        <dbReference type="Proteomes" id="UP000273022"/>
    </source>
</evidence>
<reference evidence="2 3" key="1">
    <citation type="submission" date="2018-09" db="EMBL/GenBank/DDBJ databases">
        <title>Phylogeny of the Shewanellaceae, and recommendation for two new genera, Pseudoshewanella and Parashewanella.</title>
        <authorList>
            <person name="Wang G."/>
        </authorList>
    </citation>
    <scope>NUCLEOTIDE SEQUENCE [LARGE SCALE GENOMIC DNA]</scope>
    <source>
        <strain evidence="2 3">KCTC 22492</strain>
    </source>
</reference>
<feature type="chain" id="PRO_5017268882" description="Porin" evidence="1">
    <location>
        <begin position="23"/>
        <end position="233"/>
    </location>
</feature>
<keyword evidence="3" id="KW-1185">Reference proteome</keyword>
<proteinExistence type="predicted"/>
<dbReference type="RefSeq" id="WP_121853228.1">
    <property type="nucleotide sequence ID" value="NZ_CP037952.1"/>
</dbReference>
<keyword evidence="1" id="KW-0732">Signal</keyword>
<comment type="caution">
    <text evidence="2">The sequence shown here is derived from an EMBL/GenBank/DDBJ whole genome shotgun (WGS) entry which is preliminary data.</text>
</comment>